<reference evidence="2 3" key="1">
    <citation type="submission" date="2015-10" db="EMBL/GenBank/DDBJ databases">
        <title>Full genome of DAOMC 229536 Phialocephala scopiformis, a fungal endophyte of spruce producing the potent anti-insectan compound rugulosin.</title>
        <authorList>
            <consortium name="DOE Joint Genome Institute"/>
            <person name="Walker A.K."/>
            <person name="Frasz S.L."/>
            <person name="Seifert K.A."/>
            <person name="Miller J.D."/>
            <person name="Mondo S.J."/>
            <person name="Labutti K."/>
            <person name="Lipzen A."/>
            <person name="Dockter R."/>
            <person name="Kennedy M."/>
            <person name="Grigoriev I.V."/>
            <person name="Spatafora J.W."/>
        </authorList>
    </citation>
    <scope>NUCLEOTIDE SEQUENCE [LARGE SCALE GENOMIC DNA]</scope>
    <source>
        <strain evidence="2 3">CBS 120377</strain>
    </source>
</reference>
<evidence type="ECO:0000256" key="1">
    <source>
        <dbReference type="SAM" id="MobiDB-lite"/>
    </source>
</evidence>
<sequence>MDGNEKNKNIDAIGPPTIKSSTNIESTGSENSQRFSATILPGSGVNTTQAAQAERGLKSGRSTIINAPTTIPQPNVILDGPPATRDSSIEVTSQMIEQMAAQSCATPVAPPNSATTSGHLASLLDRFATMHKESMDLQREILAAIVTFNDNDTSADSPVFIAPSNPPTAKRKLIEEDDSAAPASSRVKLEPTREEFVIASPREDPMRNHRRGRGRRRRGGGQAQPIDNNTKMAISGHVFGRPKDRIRLLSGAWDPLREVPRHETKVGRRQLLQDDLEMTLATDYCKNNRELKARDIRHYTKEDCGNCGERHPEATCPVNFCGTCSSRGHRSSKYPKSQKVCTCSHHPGHLLKECKERCLYEPCNRAHSAINCPKRCCKCGSFQHSGRDCKEVIHCGCGRGIHFAQKHGGGCMTKGCGLYFCHLHCDTCGLSPALHPAGRCTASVVQDFVNPVAGDFNTDPSIRGTIRTLKCLHHEGTYNFGECCLSCDRELKSRELQKLIDIATDAENLAVMEQQMYDGWESRVMVLNGIGDEAREKLLRRLDEEREREQKYLESIQ</sequence>
<accession>A0A132B674</accession>
<dbReference type="Proteomes" id="UP000070700">
    <property type="component" value="Unassembled WGS sequence"/>
</dbReference>
<dbReference type="KEGG" id="psco:LY89DRAFT_789549"/>
<dbReference type="InParanoid" id="A0A132B674"/>
<feature type="region of interest" description="Disordered" evidence="1">
    <location>
        <begin position="157"/>
        <end position="229"/>
    </location>
</feature>
<dbReference type="RefSeq" id="XP_018062257.1">
    <property type="nucleotide sequence ID" value="XM_018223268.1"/>
</dbReference>
<evidence type="ECO:0000313" key="3">
    <source>
        <dbReference type="Proteomes" id="UP000070700"/>
    </source>
</evidence>
<proteinExistence type="predicted"/>
<organism evidence="2 3">
    <name type="scientific">Mollisia scopiformis</name>
    <name type="common">Conifer needle endophyte fungus</name>
    <name type="synonym">Phialocephala scopiformis</name>
    <dbReference type="NCBI Taxonomy" id="149040"/>
    <lineage>
        <taxon>Eukaryota</taxon>
        <taxon>Fungi</taxon>
        <taxon>Dikarya</taxon>
        <taxon>Ascomycota</taxon>
        <taxon>Pezizomycotina</taxon>
        <taxon>Leotiomycetes</taxon>
        <taxon>Helotiales</taxon>
        <taxon>Mollisiaceae</taxon>
        <taxon>Mollisia</taxon>
    </lineage>
</organism>
<feature type="compositionally biased region" description="Basic and acidic residues" evidence="1">
    <location>
        <begin position="187"/>
        <end position="207"/>
    </location>
</feature>
<protein>
    <submittedName>
        <fullName evidence="2">Uncharacterized protein</fullName>
    </submittedName>
</protein>
<keyword evidence="3" id="KW-1185">Reference proteome</keyword>
<gene>
    <name evidence="2" type="ORF">LY89DRAFT_789549</name>
</gene>
<dbReference type="AlphaFoldDB" id="A0A132B674"/>
<dbReference type="GeneID" id="28832994"/>
<feature type="region of interest" description="Disordered" evidence="1">
    <location>
        <begin position="1"/>
        <end position="31"/>
    </location>
</feature>
<name>A0A132B674_MOLSC</name>
<dbReference type="OrthoDB" id="5192057at2759"/>
<feature type="compositionally biased region" description="Polar residues" evidence="1">
    <location>
        <begin position="18"/>
        <end position="31"/>
    </location>
</feature>
<evidence type="ECO:0000313" key="2">
    <source>
        <dbReference type="EMBL" id="KUJ07902.1"/>
    </source>
</evidence>
<feature type="compositionally biased region" description="Basic residues" evidence="1">
    <location>
        <begin position="208"/>
        <end position="219"/>
    </location>
</feature>
<dbReference type="EMBL" id="KQ947438">
    <property type="protein sequence ID" value="KUJ07902.1"/>
    <property type="molecule type" value="Genomic_DNA"/>
</dbReference>